<keyword evidence="1" id="KW-0479">Metal-binding</keyword>
<reference evidence="8" key="1">
    <citation type="submission" date="2019-03" db="EMBL/GenBank/DDBJ databases">
        <title>Long read genome sequence of the mycoparasitic Pythium oligandrum ATCC 38472 isolated from sugarbeet rhizosphere.</title>
        <authorList>
            <person name="Gaulin E."/>
        </authorList>
    </citation>
    <scope>NUCLEOTIDE SEQUENCE</scope>
    <source>
        <strain evidence="8">ATCC 38472_TT</strain>
    </source>
</reference>
<dbReference type="SMART" id="SM00064">
    <property type="entry name" value="FYVE"/>
    <property type="match status" value="1"/>
</dbReference>
<dbReference type="GO" id="GO:0008270">
    <property type="term" value="F:zinc ion binding"/>
    <property type="evidence" value="ECO:0007669"/>
    <property type="project" value="UniProtKB-KW"/>
</dbReference>
<dbReference type="GO" id="GO:0008289">
    <property type="term" value="F:lipid binding"/>
    <property type="evidence" value="ECO:0007669"/>
    <property type="project" value="InterPro"/>
</dbReference>
<evidence type="ECO:0000259" key="6">
    <source>
        <dbReference type="PROSITE" id="PS50178"/>
    </source>
</evidence>
<dbReference type="InterPro" id="IPR011011">
    <property type="entry name" value="Znf_FYVE_PHD"/>
</dbReference>
<dbReference type="InterPro" id="IPR000306">
    <property type="entry name" value="Znf_FYVE"/>
</dbReference>
<feature type="region of interest" description="Disordered" evidence="5">
    <location>
        <begin position="557"/>
        <end position="658"/>
    </location>
</feature>
<dbReference type="Gene3D" id="3.30.40.10">
    <property type="entry name" value="Zinc/RING finger domain, C3HC4 (zinc finger)"/>
    <property type="match status" value="1"/>
</dbReference>
<evidence type="ECO:0000313" key="8">
    <source>
        <dbReference type="EMBL" id="TMW67814.1"/>
    </source>
</evidence>
<keyword evidence="2 4" id="KW-0863">Zinc-finger</keyword>
<comment type="caution">
    <text evidence="8">The sequence shown here is derived from an EMBL/GenBank/DDBJ whole genome shotgun (WGS) entry which is preliminary data.</text>
</comment>
<evidence type="ECO:0000256" key="4">
    <source>
        <dbReference type="PROSITE-ProRule" id="PRU00091"/>
    </source>
</evidence>
<evidence type="ECO:0000256" key="1">
    <source>
        <dbReference type="ARBA" id="ARBA00022723"/>
    </source>
</evidence>
<dbReference type="Pfam" id="PF01852">
    <property type="entry name" value="START"/>
    <property type="match status" value="1"/>
</dbReference>
<dbReference type="InterPro" id="IPR052727">
    <property type="entry name" value="Rab4/Rab5_effector"/>
</dbReference>
<feature type="compositionally biased region" description="Low complexity" evidence="5">
    <location>
        <begin position="719"/>
        <end position="732"/>
    </location>
</feature>
<dbReference type="PROSITE" id="PS50178">
    <property type="entry name" value="ZF_FYVE"/>
    <property type="match status" value="1"/>
</dbReference>
<feature type="region of interest" description="Disordered" evidence="5">
    <location>
        <begin position="718"/>
        <end position="738"/>
    </location>
</feature>
<dbReference type="CDD" id="cd15745">
    <property type="entry name" value="FYVE_RUFY4"/>
    <property type="match status" value="1"/>
</dbReference>
<feature type="domain" description="FYVE-type" evidence="6">
    <location>
        <begin position="334"/>
        <end position="395"/>
    </location>
</feature>
<evidence type="ECO:0008006" key="10">
    <source>
        <dbReference type="Google" id="ProtNLM"/>
    </source>
</evidence>
<evidence type="ECO:0000256" key="3">
    <source>
        <dbReference type="ARBA" id="ARBA00022833"/>
    </source>
</evidence>
<gene>
    <name evidence="8" type="ORF">Poli38472_007486</name>
</gene>
<feature type="compositionally biased region" description="Pro residues" evidence="5">
    <location>
        <begin position="584"/>
        <end position="615"/>
    </location>
</feature>
<dbReference type="PANTHER" id="PTHR13510">
    <property type="entry name" value="FYVE-FINGER-CONTAINING RAB5 EFFECTOR PROTEIN RABENOSYN-5-RELATED"/>
    <property type="match status" value="1"/>
</dbReference>
<feature type="compositionally biased region" description="Polar residues" evidence="5">
    <location>
        <begin position="570"/>
        <end position="579"/>
    </location>
</feature>
<organism evidence="8 9">
    <name type="scientific">Pythium oligandrum</name>
    <name type="common">Mycoparasitic fungus</name>
    <dbReference type="NCBI Taxonomy" id="41045"/>
    <lineage>
        <taxon>Eukaryota</taxon>
        <taxon>Sar</taxon>
        <taxon>Stramenopiles</taxon>
        <taxon>Oomycota</taxon>
        <taxon>Peronosporomycetes</taxon>
        <taxon>Pythiales</taxon>
        <taxon>Pythiaceae</taxon>
        <taxon>Pythium</taxon>
    </lineage>
</organism>
<dbReference type="InterPro" id="IPR017455">
    <property type="entry name" value="Znf_FYVE-rel"/>
</dbReference>
<feature type="domain" description="START" evidence="7">
    <location>
        <begin position="217"/>
        <end position="309"/>
    </location>
</feature>
<dbReference type="Proteomes" id="UP000794436">
    <property type="component" value="Unassembled WGS sequence"/>
</dbReference>
<dbReference type="InterPro" id="IPR013083">
    <property type="entry name" value="Znf_RING/FYVE/PHD"/>
</dbReference>
<evidence type="ECO:0000313" key="9">
    <source>
        <dbReference type="Proteomes" id="UP000794436"/>
    </source>
</evidence>
<dbReference type="Pfam" id="PF01363">
    <property type="entry name" value="FYVE"/>
    <property type="match status" value="1"/>
</dbReference>
<name>A0A8K1FNY5_PYTOL</name>
<keyword evidence="9" id="KW-1185">Reference proteome</keyword>
<feature type="compositionally biased region" description="Low complexity" evidence="5">
    <location>
        <begin position="886"/>
        <end position="906"/>
    </location>
</feature>
<sequence length="1037" mass="116839">MSEQYLIKQTTSMPPRTRENWTYLDAPYSEHQQRQHPQPPVVNRTRKAVSNADFRPQSAQMRRLTSMRDPGGNDLGSGMMPHRLSKKEKSYLIRRAKESSMSLIEHANTLEGPVQWVYKGKHRGIQMYRGEGSATLSEEADQLEYLCGVTTMMGTLEEVSEYFDQSTTPRMRMKKADDVVDCAVIYSLIAGNTVNPFHRVSVKYCAYDSVVSMSRKRDFCYLECQDTFRHTSGRRGWVLSMHSIKLPCCPEVPGYVRGSMYHSGFVFIESERPGYMDVLHSLQLNFKGNGRMPTMVLNNALKRRLRDLIHISREIQVARVANHTLLNEKELVPKNLRSTCVLCSRKFWLLLRKTRCRVCGEVVCQACAPEIDWEGPDHNGQSKTRVCIRCSSAPTTSSWSANSEELPWTEQSRLIASEKKIAVHSLTPKSAIVGRYPVLEEEPEDDDDGIGEGRFTFAELEEQSSRSVFAPERFTRTSTSSTVLALEEIDDIGEYEDDEDESHSVHSSDFEWQPRPTEESVTFDHRRGSFASSVASSDNQFSRTDTSMRAARYITAAPALIEEPDVDQVSHVNASSRRVSTPMAPIPQAPAPTPAPAPAPAPTPSRPPPRAPTPPLSSSYDYLDALIALPPERPIRSSKRESASRKRAQTEIESRSALTASVLREHNMQFSPSTKPEAPVAAQASVIASTHINMDSTPENEPVTPVKGAPVSLDDIVRSESSQSGDSRFSGSVDLDRSTLSRPSSLILQQVRKNRARTIQMQPEDQMRSTEMFKSVEEEHKRRMAELNKKAQVLQPEDQVRDTEMFKSVEEEHKRRMAELNQKALDYTGNRVSNLQARPSLMPETVDDEAWRSSSMMDAYRVRRMNTIDALRQKATALQNSRESLSSEYSARTSTYSTSSYVGPSSDFYGDPRLSEDPSMAPVPFSDRLTEKYQPSGVKEAPTNSFMPITAQYAPDPIPEPEPEYKSLPVRPPPPQPRPAKQAPAEPVSGRNLYQELSQLSKLRNEMAETSDQSEHDRLQAQIKEQYQLIRALKLKN</sequence>
<evidence type="ECO:0000256" key="5">
    <source>
        <dbReference type="SAM" id="MobiDB-lite"/>
    </source>
</evidence>
<dbReference type="Gene3D" id="3.30.530.20">
    <property type="match status" value="1"/>
</dbReference>
<dbReference type="InterPro" id="IPR023393">
    <property type="entry name" value="START-like_dom_sf"/>
</dbReference>
<dbReference type="SUPFAM" id="SSF57903">
    <property type="entry name" value="FYVE/PHD zinc finger"/>
    <property type="match status" value="1"/>
</dbReference>
<dbReference type="SUPFAM" id="SSF55961">
    <property type="entry name" value="Bet v1-like"/>
    <property type="match status" value="1"/>
</dbReference>
<feature type="compositionally biased region" description="Basic and acidic residues" evidence="5">
    <location>
        <begin position="633"/>
        <end position="654"/>
    </location>
</feature>
<dbReference type="PROSITE" id="PS50848">
    <property type="entry name" value="START"/>
    <property type="match status" value="1"/>
</dbReference>
<proteinExistence type="predicted"/>
<dbReference type="AlphaFoldDB" id="A0A8K1FNY5"/>
<keyword evidence="3" id="KW-0862">Zinc</keyword>
<feature type="region of interest" description="Disordered" evidence="5">
    <location>
        <begin position="496"/>
        <end position="523"/>
    </location>
</feature>
<dbReference type="InterPro" id="IPR002913">
    <property type="entry name" value="START_lipid-bd_dom"/>
</dbReference>
<protein>
    <recommendedName>
        <fullName evidence="10">FYVE-type domain-containing protein</fullName>
    </recommendedName>
</protein>
<evidence type="ECO:0000259" key="7">
    <source>
        <dbReference type="PROSITE" id="PS50848"/>
    </source>
</evidence>
<dbReference type="PANTHER" id="PTHR13510:SF44">
    <property type="entry name" value="RABENOSYN-5"/>
    <property type="match status" value="1"/>
</dbReference>
<dbReference type="EMBL" id="SPLM01000003">
    <property type="protein sequence ID" value="TMW67814.1"/>
    <property type="molecule type" value="Genomic_DNA"/>
</dbReference>
<accession>A0A8K1FNY5</accession>
<feature type="region of interest" description="Disordered" evidence="5">
    <location>
        <begin position="877"/>
        <end position="991"/>
    </location>
</feature>
<dbReference type="OrthoDB" id="166801at2759"/>
<evidence type="ECO:0000256" key="2">
    <source>
        <dbReference type="ARBA" id="ARBA00022771"/>
    </source>
</evidence>